<evidence type="ECO:0000256" key="7">
    <source>
        <dbReference type="ARBA" id="ARBA00047989"/>
    </source>
</evidence>
<reference evidence="12" key="1">
    <citation type="journal article" date="2019" name="Int. J. Syst. Evol. Microbiol.">
        <title>The Global Catalogue of Microorganisms (GCM) 10K type strain sequencing project: providing services to taxonomists for standard genome sequencing and annotation.</title>
        <authorList>
            <consortium name="The Broad Institute Genomics Platform"/>
            <consortium name="The Broad Institute Genome Sequencing Center for Infectious Disease"/>
            <person name="Wu L."/>
            <person name="Ma J."/>
        </authorList>
    </citation>
    <scope>NUCLEOTIDE SEQUENCE [LARGE SCALE GENOMIC DNA]</scope>
    <source>
        <strain evidence="12">NBRC 110044</strain>
    </source>
</reference>
<comment type="catalytic activity">
    <reaction evidence="9">
        <text>S-methyl-5'-thioadenosine + phosphate = 5-(methylsulfanyl)-alpha-D-ribose 1-phosphate + adenine</text>
        <dbReference type="Rhea" id="RHEA:11852"/>
        <dbReference type="ChEBI" id="CHEBI:16708"/>
        <dbReference type="ChEBI" id="CHEBI:17509"/>
        <dbReference type="ChEBI" id="CHEBI:43474"/>
        <dbReference type="ChEBI" id="CHEBI:58533"/>
        <dbReference type="EC" id="2.4.2.28"/>
    </reaction>
    <physiologicalReaction direction="left-to-right" evidence="9">
        <dbReference type="Rhea" id="RHEA:11853"/>
    </physiologicalReaction>
</comment>
<dbReference type="InterPro" id="IPR003730">
    <property type="entry name" value="Cu_polyphenol_OxRdtase"/>
</dbReference>
<evidence type="ECO:0000256" key="10">
    <source>
        <dbReference type="RuleBase" id="RU361274"/>
    </source>
</evidence>
<proteinExistence type="inferred from homology"/>
<sequence length="247" mass="25982">MSDWIRHAMTPDWPGPPGVHALVTTRRGGVSLPPYDSFNLGDHVADAPAAVAANRALLRTALPAEPTWLNQVHGTVVVEAGLAATPAPQADASVAFGVGAVCLVMTADCLPVLFAREDGSAVGAAHAGWRGLHDGVLEATIARLGEPARLLAWLGPAIGPDAFEVGDEVRLAFVEHDPAAATAFRTGVAPGKWWADIYTLARQRLAAAGVSRVYGGGLCTVADAQRFFSYRRDRVTGRMASMIWMAP</sequence>
<accession>A0ABQ5YAL0</accession>
<keyword evidence="3" id="KW-0808">Transferase</keyword>
<keyword evidence="4" id="KW-0479">Metal-binding</keyword>
<organism evidence="11 12">
    <name type="scientific">Chitinimonas prasina</name>
    <dbReference type="NCBI Taxonomy" id="1434937"/>
    <lineage>
        <taxon>Bacteria</taxon>
        <taxon>Pseudomonadati</taxon>
        <taxon>Pseudomonadota</taxon>
        <taxon>Betaproteobacteria</taxon>
        <taxon>Neisseriales</taxon>
        <taxon>Chitinibacteraceae</taxon>
        <taxon>Chitinimonas</taxon>
    </lineage>
</organism>
<dbReference type="EMBL" id="BSOG01000001">
    <property type="protein sequence ID" value="GLR11591.1"/>
    <property type="molecule type" value="Genomic_DNA"/>
</dbReference>
<gene>
    <name evidence="11" type="ORF">GCM10007907_03810</name>
</gene>
<comment type="caution">
    <text evidence="11">The sequence shown here is derived from an EMBL/GenBank/DDBJ whole genome shotgun (WGS) entry which is preliminary data.</text>
</comment>
<dbReference type="NCBIfam" id="TIGR00726">
    <property type="entry name" value="peptidoglycan editing factor PgeF"/>
    <property type="match status" value="1"/>
</dbReference>
<dbReference type="Pfam" id="PF02578">
    <property type="entry name" value="Cu-oxidase_4"/>
    <property type="match status" value="1"/>
</dbReference>
<evidence type="ECO:0000256" key="8">
    <source>
        <dbReference type="ARBA" id="ARBA00048968"/>
    </source>
</evidence>
<keyword evidence="6" id="KW-0862">Zinc</keyword>
<evidence type="ECO:0000256" key="9">
    <source>
        <dbReference type="ARBA" id="ARBA00049893"/>
    </source>
</evidence>
<dbReference type="InterPro" id="IPR038371">
    <property type="entry name" value="Cu_polyphenol_OxRdtase_sf"/>
</dbReference>
<dbReference type="Proteomes" id="UP001156706">
    <property type="component" value="Unassembled WGS sequence"/>
</dbReference>
<dbReference type="PANTHER" id="PTHR30616">
    <property type="entry name" value="UNCHARACTERIZED PROTEIN YFIH"/>
    <property type="match status" value="1"/>
</dbReference>
<keyword evidence="5" id="KW-0378">Hydrolase</keyword>
<evidence type="ECO:0000256" key="6">
    <source>
        <dbReference type="ARBA" id="ARBA00022833"/>
    </source>
</evidence>
<evidence type="ECO:0000256" key="3">
    <source>
        <dbReference type="ARBA" id="ARBA00022679"/>
    </source>
</evidence>
<dbReference type="InterPro" id="IPR011324">
    <property type="entry name" value="Cytotoxic_necrot_fac-like_cat"/>
</dbReference>
<evidence type="ECO:0000313" key="12">
    <source>
        <dbReference type="Proteomes" id="UP001156706"/>
    </source>
</evidence>
<protein>
    <recommendedName>
        <fullName evidence="10">Purine nucleoside phosphorylase</fullName>
    </recommendedName>
</protein>
<comment type="catalytic activity">
    <reaction evidence="7">
        <text>adenosine + H2O + H(+) = inosine + NH4(+)</text>
        <dbReference type="Rhea" id="RHEA:24408"/>
        <dbReference type="ChEBI" id="CHEBI:15377"/>
        <dbReference type="ChEBI" id="CHEBI:15378"/>
        <dbReference type="ChEBI" id="CHEBI:16335"/>
        <dbReference type="ChEBI" id="CHEBI:17596"/>
        <dbReference type="ChEBI" id="CHEBI:28938"/>
        <dbReference type="EC" id="3.5.4.4"/>
    </reaction>
    <physiologicalReaction direction="left-to-right" evidence="7">
        <dbReference type="Rhea" id="RHEA:24409"/>
    </physiologicalReaction>
</comment>
<dbReference type="SUPFAM" id="SSF64438">
    <property type="entry name" value="CNF1/YfiH-like putative cysteine hydrolases"/>
    <property type="match status" value="1"/>
</dbReference>
<evidence type="ECO:0000256" key="2">
    <source>
        <dbReference type="ARBA" id="ARBA00007353"/>
    </source>
</evidence>
<dbReference type="PANTHER" id="PTHR30616:SF2">
    <property type="entry name" value="PURINE NUCLEOSIDE PHOSPHORYLASE LACC1"/>
    <property type="match status" value="1"/>
</dbReference>
<dbReference type="CDD" id="cd16833">
    <property type="entry name" value="YfiH"/>
    <property type="match status" value="1"/>
</dbReference>
<evidence type="ECO:0000256" key="5">
    <source>
        <dbReference type="ARBA" id="ARBA00022801"/>
    </source>
</evidence>
<keyword evidence="12" id="KW-1185">Reference proteome</keyword>
<dbReference type="Gene3D" id="3.60.140.10">
    <property type="entry name" value="CNF1/YfiH-like putative cysteine hydrolases"/>
    <property type="match status" value="1"/>
</dbReference>
<comment type="catalytic activity">
    <reaction evidence="8">
        <text>adenosine + phosphate = alpha-D-ribose 1-phosphate + adenine</text>
        <dbReference type="Rhea" id="RHEA:27642"/>
        <dbReference type="ChEBI" id="CHEBI:16335"/>
        <dbReference type="ChEBI" id="CHEBI:16708"/>
        <dbReference type="ChEBI" id="CHEBI:43474"/>
        <dbReference type="ChEBI" id="CHEBI:57720"/>
        <dbReference type="EC" id="2.4.2.1"/>
    </reaction>
    <physiologicalReaction direction="left-to-right" evidence="8">
        <dbReference type="Rhea" id="RHEA:27643"/>
    </physiologicalReaction>
</comment>
<comment type="catalytic activity">
    <reaction evidence="1">
        <text>inosine + phosphate = alpha-D-ribose 1-phosphate + hypoxanthine</text>
        <dbReference type="Rhea" id="RHEA:27646"/>
        <dbReference type="ChEBI" id="CHEBI:17368"/>
        <dbReference type="ChEBI" id="CHEBI:17596"/>
        <dbReference type="ChEBI" id="CHEBI:43474"/>
        <dbReference type="ChEBI" id="CHEBI:57720"/>
        <dbReference type="EC" id="2.4.2.1"/>
    </reaction>
    <physiologicalReaction direction="left-to-right" evidence="1">
        <dbReference type="Rhea" id="RHEA:27647"/>
    </physiologicalReaction>
</comment>
<name>A0ABQ5YAL0_9NEIS</name>
<dbReference type="RefSeq" id="WP_284194740.1">
    <property type="nucleotide sequence ID" value="NZ_BSOG01000001.1"/>
</dbReference>
<evidence type="ECO:0000313" key="11">
    <source>
        <dbReference type="EMBL" id="GLR11591.1"/>
    </source>
</evidence>
<evidence type="ECO:0000256" key="1">
    <source>
        <dbReference type="ARBA" id="ARBA00000553"/>
    </source>
</evidence>
<comment type="similarity">
    <text evidence="2 10">Belongs to the purine nucleoside phosphorylase YfiH/LACC1 family.</text>
</comment>
<evidence type="ECO:0000256" key="4">
    <source>
        <dbReference type="ARBA" id="ARBA00022723"/>
    </source>
</evidence>